<keyword evidence="9" id="KW-1185">Reference proteome</keyword>
<dbReference type="OrthoDB" id="432719at2759"/>
<dbReference type="Pfam" id="PF00403">
    <property type="entry name" value="HMA"/>
    <property type="match status" value="2"/>
</dbReference>
<dbReference type="FunFam" id="3.30.70.100:FF:000001">
    <property type="entry name" value="ATPase copper transporting beta"/>
    <property type="match status" value="2"/>
</dbReference>
<keyword evidence="6" id="KW-0812">Transmembrane</keyword>
<evidence type="ECO:0000313" key="8">
    <source>
        <dbReference type="EMBL" id="CAG8474040.1"/>
    </source>
</evidence>
<dbReference type="InterPro" id="IPR036163">
    <property type="entry name" value="HMA_dom_sf"/>
</dbReference>
<feature type="transmembrane region" description="Helical" evidence="6">
    <location>
        <begin position="247"/>
        <end position="268"/>
    </location>
</feature>
<gene>
    <name evidence="8" type="ORF">AGERDE_LOCUS2883</name>
</gene>
<keyword evidence="4" id="KW-1278">Translocase</keyword>
<evidence type="ECO:0000256" key="6">
    <source>
        <dbReference type="SAM" id="Phobius"/>
    </source>
</evidence>
<name>A0A9N8W7X2_9GLOM</name>
<dbReference type="Gene3D" id="3.30.70.100">
    <property type="match status" value="2"/>
</dbReference>
<evidence type="ECO:0000256" key="5">
    <source>
        <dbReference type="ARBA" id="ARBA00023008"/>
    </source>
</evidence>
<keyword evidence="6" id="KW-0472">Membrane</keyword>
<dbReference type="SUPFAM" id="SSF55008">
    <property type="entry name" value="HMA, heavy metal-associated domain"/>
    <property type="match status" value="2"/>
</dbReference>
<protein>
    <submittedName>
        <fullName evidence="8">1097_t:CDS:1</fullName>
    </submittedName>
</protein>
<reference evidence="8" key="1">
    <citation type="submission" date="2021-06" db="EMBL/GenBank/DDBJ databases">
        <authorList>
            <person name="Kallberg Y."/>
            <person name="Tangrot J."/>
            <person name="Rosling A."/>
        </authorList>
    </citation>
    <scope>NUCLEOTIDE SEQUENCE</scope>
    <source>
        <strain evidence="8">MT106</strain>
    </source>
</reference>
<dbReference type="PROSITE" id="PS01047">
    <property type="entry name" value="HMA_1"/>
    <property type="match status" value="2"/>
</dbReference>
<feature type="transmembrane region" description="Helical" evidence="6">
    <location>
        <begin position="357"/>
        <end position="375"/>
    </location>
</feature>
<evidence type="ECO:0000256" key="2">
    <source>
        <dbReference type="ARBA" id="ARBA00022723"/>
    </source>
</evidence>
<keyword evidence="2" id="KW-0479">Metal-binding</keyword>
<dbReference type="GO" id="GO:0055070">
    <property type="term" value="P:copper ion homeostasis"/>
    <property type="evidence" value="ECO:0007669"/>
    <property type="project" value="TreeGrafter"/>
</dbReference>
<keyword evidence="5" id="KW-0186">Copper</keyword>
<dbReference type="GO" id="GO:0016020">
    <property type="term" value="C:membrane"/>
    <property type="evidence" value="ECO:0007669"/>
    <property type="project" value="TreeGrafter"/>
</dbReference>
<dbReference type="PANTHER" id="PTHR43520">
    <property type="entry name" value="ATP7, ISOFORM B"/>
    <property type="match status" value="1"/>
</dbReference>
<proteinExistence type="predicted"/>
<dbReference type="InterPro" id="IPR006122">
    <property type="entry name" value="HMA_Cu_ion-bd"/>
</dbReference>
<comment type="subcellular location">
    <subcellularLocation>
        <location evidence="1">Endomembrane system</location>
        <topology evidence="1">Multi-pass membrane protein</topology>
    </subcellularLocation>
</comment>
<evidence type="ECO:0000256" key="4">
    <source>
        <dbReference type="ARBA" id="ARBA00022967"/>
    </source>
</evidence>
<feature type="transmembrane region" description="Helical" evidence="6">
    <location>
        <begin position="322"/>
        <end position="345"/>
    </location>
</feature>
<dbReference type="InterPro" id="IPR006121">
    <property type="entry name" value="HMA_dom"/>
</dbReference>
<keyword evidence="6" id="KW-1133">Transmembrane helix</keyword>
<accession>A0A9N8W7X2</accession>
<dbReference type="InterPro" id="IPR017969">
    <property type="entry name" value="Heavy-metal-associated_CS"/>
</dbReference>
<feature type="domain" description="HMA" evidence="7">
    <location>
        <begin position="10"/>
        <end position="76"/>
    </location>
</feature>
<comment type="caution">
    <text evidence="8">The sequence shown here is derived from an EMBL/GenBank/DDBJ whole genome shotgun (WGS) entry which is preliminary data.</text>
</comment>
<dbReference type="GO" id="GO:0005507">
    <property type="term" value="F:copper ion binding"/>
    <property type="evidence" value="ECO:0007669"/>
    <property type="project" value="InterPro"/>
</dbReference>
<evidence type="ECO:0000256" key="1">
    <source>
        <dbReference type="ARBA" id="ARBA00004127"/>
    </source>
</evidence>
<evidence type="ECO:0000259" key="7">
    <source>
        <dbReference type="PROSITE" id="PS50846"/>
    </source>
</evidence>
<dbReference type="PROSITE" id="PS50846">
    <property type="entry name" value="HMA_2"/>
    <property type="match status" value="2"/>
</dbReference>
<dbReference type="PANTHER" id="PTHR43520:SF32">
    <property type="entry name" value="COPPER RESISTANCE P-TYPE ATPASE (EUROFUNG)"/>
    <property type="match status" value="1"/>
</dbReference>
<keyword evidence="3" id="KW-0460">Magnesium</keyword>
<organism evidence="8 9">
    <name type="scientific">Ambispora gerdemannii</name>
    <dbReference type="NCBI Taxonomy" id="144530"/>
    <lineage>
        <taxon>Eukaryota</taxon>
        <taxon>Fungi</taxon>
        <taxon>Fungi incertae sedis</taxon>
        <taxon>Mucoromycota</taxon>
        <taxon>Glomeromycotina</taxon>
        <taxon>Glomeromycetes</taxon>
        <taxon>Archaeosporales</taxon>
        <taxon>Ambisporaceae</taxon>
        <taxon>Ambispora</taxon>
    </lineage>
</organism>
<dbReference type="AlphaFoldDB" id="A0A9N8W7X2"/>
<dbReference type="EMBL" id="CAJVPL010000254">
    <property type="protein sequence ID" value="CAG8474040.1"/>
    <property type="molecule type" value="Genomic_DNA"/>
</dbReference>
<dbReference type="CDD" id="cd00371">
    <property type="entry name" value="HMA"/>
    <property type="match status" value="2"/>
</dbReference>
<sequence length="432" mass="48461">MDNYIQNNIVKAKIELSGLSCSSCVRSIEQNLEKLPGVLKIYVNLLMSNATLEFDQTQITIDRITQTIRDAGYTVEHVNIGNNNNDRSSFTSIRQQGSLISESLSNFEDISKEILKKSSDDTMVEEYNNINSKCALLPPPLTSTNSTRAMATARLEITGMTCASCVSSVQTAIEGLDGVGITQVNLLTNEATVKYNPDIIGTRNLVEAVTEVGFEAKLILSTTKNKNPGNTIRERAEKEQRRLKERFILSLWFAIPTFIISMIFMTALPTSNEVRMAFMKQIIPGLEVGTLILFLLATPVQFYLGGPFYVKAWKSLYYARIANMDTLVTIGTTIAYVGSIVNVVVPVAYKDDRPRQQFFETSVLLFTFILLGRWMEAKAKGKTFETITKLMELLPDKAILVKFDQNGEFDDSFTEHEIDSDLIQSKLFDPYY</sequence>
<dbReference type="Proteomes" id="UP000789831">
    <property type="component" value="Unassembled WGS sequence"/>
</dbReference>
<feature type="transmembrane region" description="Helical" evidence="6">
    <location>
        <begin position="288"/>
        <end position="310"/>
    </location>
</feature>
<evidence type="ECO:0000313" key="9">
    <source>
        <dbReference type="Proteomes" id="UP000789831"/>
    </source>
</evidence>
<evidence type="ECO:0000256" key="3">
    <source>
        <dbReference type="ARBA" id="ARBA00022842"/>
    </source>
</evidence>
<dbReference type="NCBIfam" id="TIGR00003">
    <property type="entry name" value="copper ion binding protein"/>
    <property type="match status" value="2"/>
</dbReference>
<dbReference type="GO" id="GO:0043682">
    <property type="term" value="F:P-type divalent copper transporter activity"/>
    <property type="evidence" value="ECO:0007669"/>
    <property type="project" value="TreeGrafter"/>
</dbReference>
<feature type="domain" description="HMA" evidence="7">
    <location>
        <begin position="151"/>
        <end position="217"/>
    </location>
</feature>